<proteinExistence type="predicted"/>
<dbReference type="GO" id="GO:0016301">
    <property type="term" value="F:kinase activity"/>
    <property type="evidence" value="ECO:0007669"/>
    <property type="project" value="UniProtKB-KW"/>
</dbReference>
<keyword evidence="10 12" id="KW-0472">Membrane</keyword>
<dbReference type="RefSeq" id="WP_046324217.1">
    <property type="nucleotide sequence ID" value="NZ_JBHTMT010000006.1"/>
</dbReference>
<feature type="transmembrane region" description="Helical" evidence="12">
    <location>
        <begin position="399"/>
        <end position="423"/>
    </location>
</feature>
<protein>
    <submittedName>
        <fullName evidence="15">PTS Glc IIBC</fullName>
    </submittedName>
</protein>
<evidence type="ECO:0000313" key="16">
    <source>
        <dbReference type="Proteomes" id="UP000033531"/>
    </source>
</evidence>
<keyword evidence="3" id="KW-1003">Cell membrane</keyword>
<feature type="transmembrane region" description="Helical" evidence="12">
    <location>
        <begin position="253"/>
        <end position="277"/>
    </location>
</feature>
<feature type="transmembrane region" description="Helical" evidence="12">
    <location>
        <begin position="221"/>
        <end position="241"/>
    </location>
</feature>
<dbReference type="FunFam" id="3.30.1360.60:FF:000001">
    <property type="entry name" value="PTS system glucose-specific IIBC component PtsG"/>
    <property type="match status" value="1"/>
</dbReference>
<feature type="transmembrane region" description="Helical" evidence="12">
    <location>
        <begin position="339"/>
        <end position="360"/>
    </location>
</feature>
<comment type="caution">
    <text evidence="15">The sequence shown here is derived from an EMBL/GenBank/DDBJ whole genome shotgun (WGS) entry which is preliminary data.</text>
</comment>
<evidence type="ECO:0000256" key="7">
    <source>
        <dbReference type="ARBA" id="ARBA00022692"/>
    </source>
</evidence>
<comment type="subcellular location">
    <subcellularLocation>
        <location evidence="1">Cell membrane</location>
        <topology evidence="1">Multi-pass membrane protein</topology>
    </subcellularLocation>
</comment>
<gene>
    <name evidence="15" type="ORF">JF74_02690</name>
</gene>
<dbReference type="InterPro" id="IPR036878">
    <property type="entry name" value="Glu_permease_IIB"/>
</dbReference>
<dbReference type="SUPFAM" id="SSF55604">
    <property type="entry name" value="Glucose permease domain IIB"/>
    <property type="match status" value="1"/>
</dbReference>
<evidence type="ECO:0000256" key="1">
    <source>
        <dbReference type="ARBA" id="ARBA00004651"/>
    </source>
</evidence>
<keyword evidence="9 12" id="KW-1133">Transmembrane helix</keyword>
<organism evidence="15 16">
    <name type="scientific">Lactobacillus melliventris</name>
    <dbReference type="NCBI Taxonomy" id="1218507"/>
    <lineage>
        <taxon>Bacteria</taxon>
        <taxon>Bacillati</taxon>
        <taxon>Bacillota</taxon>
        <taxon>Bacilli</taxon>
        <taxon>Lactobacillales</taxon>
        <taxon>Lactobacillaceae</taxon>
        <taxon>Lactobacillus</taxon>
    </lineage>
</organism>
<dbReference type="InterPro" id="IPR001996">
    <property type="entry name" value="PTS_IIB_1"/>
</dbReference>
<feature type="transmembrane region" description="Helical" evidence="12">
    <location>
        <begin position="125"/>
        <end position="150"/>
    </location>
</feature>
<keyword evidence="8" id="KW-0418">Kinase</keyword>
<evidence type="ECO:0000313" key="15">
    <source>
        <dbReference type="EMBL" id="KJY57767.1"/>
    </source>
</evidence>
<evidence type="ECO:0000259" key="14">
    <source>
        <dbReference type="PROSITE" id="PS51103"/>
    </source>
</evidence>
<evidence type="ECO:0000256" key="12">
    <source>
        <dbReference type="SAM" id="Phobius"/>
    </source>
</evidence>
<feature type="domain" description="PTS EIIC type-1" evidence="14">
    <location>
        <begin position="116"/>
        <end position="471"/>
    </location>
</feature>
<dbReference type="Gene3D" id="3.30.1360.60">
    <property type="entry name" value="Glucose permease domain IIB"/>
    <property type="match status" value="1"/>
</dbReference>
<dbReference type="EMBL" id="JXLI01000006">
    <property type="protein sequence ID" value="KJY57767.1"/>
    <property type="molecule type" value="Genomic_DNA"/>
</dbReference>
<keyword evidence="5" id="KW-0808">Transferase</keyword>
<dbReference type="PROSITE" id="PS51098">
    <property type="entry name" value="PTS_EIIB_TYPE_1"/>
    <property type="match status" value="1"/>
</dbReference>
<evidence type="ECO:0000256" key="3">
    <source>
        <dbReference type="ARBA" id="ARBA00022475"/>
    </source>
</evidence>
<sequence>MMNKKYQEMARQIVTAVGGNENVVSVTHCMTRLRFNLKDMSIPKDDEIKNITGVLGTARSGGQYQIIIGQTVNEVYDAVTAVGNLTEAAPVDENIDKVKSGPQKLTWKSVGNTILNKIAGSLTPLIPMLIAASMFKMLVAVLGPTMLNVISVHSDLYQLFSFVGDAGFYFFPIAIGYTAAKQFNTSPILGIFLGAIMLDPGLVKIVAAGKPFTVYGIPMHLTNYASSVLPILLSVWIMSYIERFFNKHITASLRTILAPSLTIAIMLPIALCVLGPLGGFVGEYVSKGIISFGQLGGIAAIIGVGLIGALWELLVITGMHLVMISAMITIVAQTGHENFIILGSLAASFAVAGMSLGAALRLKDKKEKSLAFSYFIANFIGGVTEPGLYGLAIKYRRPFVGMMIGGFAGGIYAAVMHVSGYVIVPVANFMSLTAYVGGSTANLINGIVSAAIALIVAAIATYVIGVEPKNK</sequence>
<dbReference type="InterPro" id="IPR003352">
    <property type="entry name" value="PTS_EIIC"/>
</dbReference>
<feature type="transmembrane region" description="Helical" evidence="12">
    <location>
        <begin position="156"/>
        <end position="177"/>
    </location>
</feature>
<evidence type="ECO:0000259" key="13">
    <source>
        <dbReference type="PROSITE" id="PS51098"/>
    </source>
</evidence>
<evidence type="ECO:0000256" key="11">
    <source>
        <dbReference type="PROSITE-ProRule" id="PRU00421"/>
    </source>
</evidence>
<dbReference type="HOGENOM" id="CLU_012312_2_0_9"/>
<evidence type="ECO:0000256" key="4">
    <source>
        <dbReference type="ARBA" id="ARBA00022597"/>
    </source>
</evidence>
<dbReference type="Pfam" id="PF00367">
    <property type="entry name" value="PTS_EIIB"/>
    <property type="match status" value="1"/>
</dbReference>
<dbReference type="GO" id="GO:0090589">
    <property type="term" value="F:protein-phosphocysteine-trehalose phosphotransferase system transporter activity"/>
    <property type="evidence" value="ECO:0007669"/>
    <property type="project" value="TreeGrafter"/>
</dbReference>
<keyword evidence="6" id="KW-0598">Phosphotransferase system</keyword>
<evidence type="ECO:0000256" key="2">
    <source>
        <dbReference type="ARBA" id="ARBA00022448"/>
    </source>
</evidence>
<feature type="transmembrane region" description="Helical" evidence="12">
    <location>
        <begin position="443"/>
        <end position="465"/>
    </location>
</feature>
<evidence type="ECO:0000256" key="8">
    <source>
        <dbReference type="ARBA" id="ARBA00022777"/>
    </source>
</evidence>
<dbReference type="GO" id="GO:0015771">
    <property type="term" value="P:trehalose transport"/>
    <property type="evidence" value="ECO:0007669"/>
    <property type="project" value="TreeGrafter"/>
</dbReference>
<dbReference type="OrthoDB" id="9769191at2"/>
<dbReference type="PATRIC" id="fig|1218507.3.peg.434"/>
<dbReference type="Pfam" id="PF02378">
    <property type="entry name" value="PTS_EIIC"/>
    <property type="match status" value="1"/>
</dbReference>
<evidence type="ECO:0000256" key="5">
    <source>
        <dbReference type="ARBA" id="ARBA00022679"/>
    </source>
</evidence>
<reference evidence="15 16" key="1">
    <citation type="submission" date="2015-01" db="EMBL/GenBank/DDBJ databases">
        <title>Comparative genomics of the lactic acid bacteria isolated from the honey bee gut.</title>
        <authorList>
            <person name="Ellegaard K.M."/>
            <person name="Tamarit D."/>
            <person name="Javelind E."/>
            <person name="Olofsson T."/>
            <person name="Andersson S.G."/>
            <person name="Vasquez A."/>
        </authorList>
    </citation>
    <scope>NUCLEOTIDE SEQUENCE [LARGE SCALE GENOMIC DNA]</scope>
    <source>
        <strain evidence="15 16">Hma8</strain>
    </source>
</reference>
<dbReference type="Proteomes" id="UP000033531">
    <property type="component" value="Unassembled WGS sequence"/>
</dbReference>
<evidence type="ECO:0000256" key="6">
    <source>
        <dbReference type="ARBA" id="ARBA00022683"/>
    </source>
</evidence>
<keyword evidence="4" id="KW-0762">Sugar transport</keyword>
<dbReference type="GO" id="GO:0008982">
    <property type="term" value="F:protein-N(PI)-phosphohistidine-sugar phosphotransferase activity"/>
    <property type="evidence" value="ECO:0007669"/>
    <property type="project" value="InterPro"/>
</dbReference>
<feature type="transmembrane region" description="Helical" evidence="12">
    <location>
        <begin position="289"/>
        <end position="307"/>
    </location>
</feature>
<dbReference type="InterPro" id="IPR013013">
    <property type="entry name" value="PTS_EIIC_1"/>
</dbReference>
<accession>A0A0F4LFY5</accession>
<keyword evidence="7 12" id="KW-0812">Transmembrane</keyword>
<dbReference type="PANTHER" id="PTHR30175">
    <property type="entry name" value="PHOSPHOTRANSFERASE SYSTEM TRANSPORT PROTEIN"/>
    <property type="match status" value="1"/>
</dbReference>
<dbReference type="GO" id="GO:0009401">
    <property type="term" value="P:phosphoenolpyruvate-dependent sugar phosphotransferase system"/>
    <property type="evidence" value="ECO:0007669"/>
    <property type="project" value="UniProtKB-KW"/>
</dbReference>
<feature type="active site" description="Phosphocysteine intermediate; for EIIB activity" evidence="11">
    <location>
        <position position="29"/>
    </location>
</feature>
<dbReference type="PROSITE" id="PS01035">
    <property type="entry name" value="PTS_EIIB_TYPE_1_CYS"/>
    <property type="match status" value="1"/>
</dbReference>
<dbReference type="InterPro" id="IPR018113">
    <property type="entry name" value="PTrfase_EIIB_Cys"/>
</dbReference>
<evidence type="ECO:0000256" key="9">
    <source>
        <dbReference type="ARBA" id="ARBA00022989"/>
    </source>
</evidence>
<dbReference type="PANTHER" id="PTHR30175:SF1">
    <property type="entry name" value="PTS SYSTEM ARBUTIN-, CELLOBIOSE-, AND SALICIN-SPECIFIC EIIBC COMPONENT-RELATED"/>
    <property type="match status" value="1"/>
</dbReference>
<dbReference type="GO" id="GO:0005886">
    <property type="term" value="C:plasma membrane"/>
    <property type="evidence" value="ECO:0007669"/>
    <property type="project" value="UniProtKB-SubCell"/>
</dbReference>
<feature type="domain" description="PTS EIIB type-1" evidence="13">
    <location>
        <begin position="7"/>
        <end position="89"/>
    </location>
</feature>
<evidence type="ECO:0000256" key="10">
    <source>
        <dbReference type="ARBA" id="ARBA00023136"/>
    </source>
</evidence>
<name>A0A0F4LFY5_9LACO</name>
<dbReference type="STRING" id="1218507.JF74_02690"/>
<keyword evidence="2" id="KW-0813">Transport</keyword>
<feature type="transmembrane region" description="Helical" evidence="12">
    <location>
        <begin position="189"/>
        <end position="209"/>
    </location>
</feature>
<dbReference type="InterPro" id="IPR050558">
    <property type="entry name" value="PTS_Sugar-Specific_Components"/>
</dbReference>
<dbReference type="PROSITE" id="PS51103">
    <property type="entry name" value="PTS_EIIC_TYPE_1"/>
    <property type="match status" value="1"/>
</dbReference>
<dbReference type="AlphaFoldDB" id="A0A0F4LFY5"/>
<dbReference type="CDD" id="cd00212">
    <property type="entry name" value="PTS_IIB_glc"/>
    <property type="match status" value="1"/>
</dbReference>